<dbReference type="Pfam" id="PF13287">
    <property type="entry name" value="Fn3_assoc"/>
    <property type="match status" value="1"/>
</dbReference>
<dbReference type="EMBL" id="JACYTQ010000001">
    <property type="protein sequence ID" value="MBD8487524.1"/>
    <property type="molecule type" value="Genomic_DNA"/>
</dbReference>
<accession>A0ABR9AGB3</accession>
<dbReference type="Proteomes" id="UP000647133">
    <property type="component" value="Unassembled WGS sequence"/>
</dbReference>
<protein>
    <recommendedName>
        <fullName evidence="3">beta-N-acetylhexosaminidase</fullName>
        <ecNumber evidence="3">3.2.1.52</ecNumber>
    </recommendedName>
</protein>
<dbReference type="EC" id="3.2.1.52" evidence="3"/>
<evidence type="ECO:0000256" key="4">
    <source>
        <dbReference type="ARBA" id="ARBA00022801"/>
    </source>
</evidence>
<dbReference type="SUPFAM" id="SSF56988">
    <property type="entry name" value="Anthrax protective antigen"/>
    <property type="match status" value="1"/>
</dbReference>
<feature type="chain" id="PRO_5047445871" description="beta-N-acetylhexosaminidase" evidence="6">
    <location>
        <begin position="21"/>
        <end position="764"/>
    </location>
</feature>
<dbReference type="Pfam" id="PF00728">
    <property type="entry name" value="Glyco_hydro_20"/>
    <property type="match status" value="1"/>
</dbReference>
<dbReference type="Pfam" id="PF07691">
    <property type="entry name" value="PA14"/>
    <property type="match status" value="1"/>
</dbReference>
<dbReference type="Gene3D" id="3.30.379.10">
    <property type="entry name" value="Chitobiase/beta-hexosaminidase domain 2-like"/>
    <property type="match status" value="1"/>
</dbReference>
<evidence type="ECO:0000256" key="3">
    <source>
        <dbReference type="ARBA" id="ARBA00012663"/>
    </source>
</evidence>
<feature type="domain" description="PA14" evidence="7">
    <location>
        <begin position="624"/>
        <end position="760"/>
    </location>
</feature>
<dbReference type="RefSeq" id="WP_192007513.1">
    <property type="nucleotide sequence ID" value="NZ_JACYTQ010000001.1"/>
</dbReference>
<evidence type="ECO:0000256" key="5">
    <source>
        <dbReference type="ARBA" id="ARBA00023295"/>
    </source>
</evidence>
<dbReference type="InterPro" id="IPR026876">
    <property type="entry name" value="Fn3_assoc_repeat"/>
</dbReference>
<reference evidence="8 9" key="1">
    <citation type="submission" date="2020-09" db="EMBL/GenBank/DDBJ databases">
        <title>Echinicola sp. CAU 1574 isolated from sand of Sido Beach.</title>
        <authorList>
            <person name="Kim W."/>
        </authorList>
    </citation>
    <scope>NUCLEOTIDE SEQUENCE [LARGE SCALE GENOMIC DNA]</scope>
    <source>
        <strain evidence="8 9">CAU 1574</strain>
    </source>
</reference>
<dbReference type="InterPro" id="IPR011658">
    <property type="entry name" value="PA14_dom"/>
</dbReference>
<evidence type="ECO:0000256" key="1">
    <source>
        <dbReference type="ARBA" id="ARBA00001231"/>
    </source>
</evidence>
<dbReference type="PANTHER" id="PTHR22600:SF57">
    <property type="entry name" value="BETA-N-ACETYLHEXOSAMINIDASE"/>
    <property type="match status" value="1"/>
</dbReference>
<evidence type="ECO:0000256" key="6">
    <source>
        <dbReference type="SAM" id="SignalP"/>
    </source>
</evidence>
<comment type="caution">
    <text evidence="8">The sequence shown here is derived from an EMBL/GenBank/DDBJ whole genome shotgun (WGS) entry which is preliminary data.</text>
</comment>
<feature type="signal peptide" evidence="6">
    <location>
        <begin position="1"/>
        <end position="20"/>
    </location>
</feature>
<dbReference type="SUPFAM" id="SSF51445">
    <property type="entry name" value="(Trans)glycosidases"/>
    <property type="match status" value="1"/>
</dbReference>
<keyword evidence="9" id="KW-1185">Reference proteome</keyword>
<keyword evidence="5" id="KW-0326">Glycosidase</keyword>
<gene>
    <name evidence="8" type="ORF">IFO69_02070</name>
</gene>
<comment type="similarity">
    <text evidence="2">Belongs to the glycosyl hydrolase 20 family.</text>
</comment>
<dbReference type="InterPro" id="IPR025705">
    <property type="entry name" value="Beta_hexosaminidase_sua/sub"/>
</dbReference>
<dbReference type="InterPro" id="IPR037524">
    <property type="entry name" value="PA14/GLEYA"/>
</dbReference>
<sequence>MIKKITLSLSMVLLFAAAMAQNVERLSKRYPLIPYPAELTAKDGSFKLSGATVIELESGELDLNNEVLFLQEMLATYDLDQAGPSNGEILLSFSNEVSAEEGYVLAISNEQVVIKASTQTGFFRGIQAFGQLLPVNLSGEKLAEIEVPAVEISDAPKYDWRGMHIDVSRHFFTKAYIKKFIDRLARYQFNKLHMHLTDDQGWRIEIKQFPKLTEVGAWRTYNKHDTICMERAETNPDYIIDPWNIKEVDGKEVYGGFYTQEDIKEIIAYAAKHHIEVIPEIDMPGHMSAAVRAYPYLTGDQKTEWGELFSSPLNPCQESTYEFAEKVLDEIMALFPSKYVHIGADEVDREFWETSMCEEWMKENGIEDVDKLQSFFVNHMEAYVKSKGKQLIVWDDALAGGISPTAHVMYWRSWVKNAPFKAVENGNEIIMSPVGGGLYFDYVPDKSSLRKVYTVSIVPAGFTAEQASKVIGGQANIWTEYIPSEARADYMYMPRMTALAERLWSDPKDFDGYQERLNNHFAWMQKENINYRLPDLNGIADMNMFVGKGKLDVSTPVDFLTIMYTTDGTDPEMDDKALIKPIKVKSDTDFKVAAFGPSGNRGDVYEVPYRKTTYLKAINESEVGGSKGLIMHFHKGTFKQTALMDDHQADEVREMEDLSIPADLAKGAFGAEFIGYINVPEKRIYDFILTSDDGSKLYIGGREIIDNDGFHPAKEVSGQVALNAGLHPIELDFIEGGGGHTLILEYIDEKGERKTVPADWYISK</sequence>
<dbReference type="SUPFAM" id="SSF55545">
    <property type="entry name" value="beta-N-acetylhexosaminidase-like domain"/>
    <property type="match status" value="1"/>
</dbReference>
<evidence type="ECO:0000259" key="7">
    <source>
        <dbReference type="PROSITE" id="PS51820"/>
    </source>
</evidence>
<dbReference type="SMART" id="SM00758">
    <property type="entry name" value="PA14"/>
    <property type="match status" value="1"/>
</dbReference>
<evidence type="ECO:0000256" key="2">
    <source>
        <dbReference type="ARBA" id="ARBA00006285"/>
    </source>
</evidence>
<evidence type="ECO:0000313" key="9">
    <source>
        <dbReference type="Proteomes" id="UP000647133"/>
    </source>
</evidence>
<dbReference type="Pfam" id="PF02838">
    <property type="entry name" value="Glyco_hydro_20b"/>
    <property type="match status" value="1"/>
</dbReference>
<dbReference type="Gene3D" id="3.90.182.10">
    <property type="entry name" value="Toxin - Anthrax Protective Antigen,domain 1"/>
    <property type="match status" value="1"/>
</dbReference>
<dbReference type="InterPro" id="IPR017853">
    <property type="entry name" value="GH"/>
</dbReference>
<proteinExistence type="inferred from homology"/>
<dbReference type="InterPro" id="IPR015883">
    <property type="entry name" value="Glyco_hydro_20_cat"/>
</dbReference>
<dbReference type="PANTHER" id="PTHR22600">
    <property type="entry name" value="BETA-HEXOSAMINIDASE"/>
    <property type="match status" value="1"/>
</dbReference>
<name>A0ABR9AGB3_9BACT</name>
<dbReference type="InterPro" id="IPR029018">
    <property type="entry name" value="Hex-like_dom2"/>
</dbReference>
<organism evidence="8 9">
    <name type="scientific">Echinicola arenosa</name>
    <dbReference type="NCBI Taxonomy" id="2774144"/>
    <lineage>
        <taxon>Bacteria</taxon>
        <taxon>Pseudomonadati</taxon>
        <taxon>Bacteroidota</taxon>
        <taxon>Cytophagia</taxon>
        <taxon>Cytophagales</taxon>
        <taxon>Cyclobacteriaceae</taxon>
        <taxon>Echinicola</taxon>
    </lineage>
</organism>
<evidence type="ECO:0000313" key="8">
    <source>
        <dbReference type="EMBL" id="MBD8487524.1"/>
    </source>
</evidence>
<keyword evidence="4" id="KW-0378">Hydrolase</keyword>
<dbReference type="Gene3D" id="3.20.20.80">
    <property type="entry name" value="Glycosidases"/>
    <property type="match status" value="1"/>
</dbReference>
<keyword evidence="6" id="KW-0732">Signal</keyword>
<comment type="catalytic activity">
    <reaction evidence="1">
        <text>Hydrolysis of terminal non-reducing N-acetyl-D-hexosamine residues in N-acetyl-beta-D-hexosaminides.</text>
        <dbReference type="EC" id="3.2.1.52"/>
    </reaction>
</comment>
<dbReference type="PROSITE" id="PS51820">
    <property type="entry name" value="PA14"/>
    <property type="match status" value="1"/>
</dbReference>
<dbReference type="InterPro" id="IPR015882">
    <property type="entry name" value="HEX_bac_N"/>
</dbReference>
<dbReference type="CDD" id="cd06563">
    <property type="entry name" value="GH20_chitobiase-like"/>
    <property type="match status" value="1"/>
</dbReference>
<dbReference type="PRINTS" id="PR00738">
    <property type="entry name" value="GLHYDRLASE20"/>
</dbReference>